<feature type="region of interest" description="Disordered" evidence="1">
    <location>
        <begin position="1"/>
        <end position="29"/>
    </location>
</feature>
<feature type="compositionally biased region" description="Polar residues" evidence="1">
    <location>
        <begin position="107"/>
        <end position="134"/>
    </location>
</feature>
<reference evidence="2" key="1">
    <citation type="submission" date="2020-06" db="EMBL/GenBank/DDBJ databases">
        <authorList>
            <person name="Li T."/>
            <person name="Hu X."/>
            <person name="Zhang T."/>
            <person name="Song X."/>
            <person name="Zhang H."/>
            <person name="Dai N."/>
            <person name="Sheng W."/>
            <person name="Hou X."/>
            <person name="Wei L."/>
        </authorList>
    </citation>
    <scope>NUCLEOTIDE SEQUENCE</scope>
    <source>
        <strain evidence="2">3651</strain>
        <tissue evidence="2">Leaf</tissue>
    </source>
</reference>
<organism evidence="2 3">
    <name type="scientific">Sesamum alatum</name>
    <dbReference type="NCBI Taxonomy" id="300844"/>
    <lineage>
        <taxon>Eukaryota</taxon>
        <taxon>Viridiplantae</taxon>
        <taxon>Streptophyta</taxon>
        <taxon>Embryophyta</taxon>
        <taxon>Tracheophyta</taxon>
        <taxon>Spermatophyta</taxon>
        <taxon>Magnoliopsida</taxon>
        <taxon>eudicotyledons</taxon>
        <taxon>Gunneridae</taxon>
        <taxon>Pentapetalae</taxon>
        <taxon>asterids</taxon>
        <taxon>lamiids</taxon>
        <taxon>Lamiales</taxon>
        <taxon>Pedaliaceae</taxon>
        <taxon>Sesamum</taxon>
    </lineage>
</organism>
<gene>
    <name evidence="2" type="ORF">Salat_2604300</name>
</gene>
<name>A0AAE1XP67_9LAMI</name>
<proteinExistence type="predicted"/>
<comment type="caution">
    <text evidence="2">The sequence shown here is derived from an EMBL/GenBank/DDBJ whole genome shotgun (WGS) entry which is preliminary data.</text>
</comment>
<feature type="compositionally biased region" description="Basic and acidic residues" evidence="1">
    <location>
        <begin position="87"/>
        <end position="106"/>
    </location>
</feature>
<keyword evidence="3" id="KW-1185">Reference proteome</keyword>
<feature type="region of interest" description="Disordered" evidence="1">
    <location>
        <begin position="51"/>
        <end position="134"/>
    </location>
</feature>
<evidence type="ECO:0000313" key="3">
    <source>
        <dbReference type="Proteomes" id="UP001293254"/>
    </source>
</evidence>
<sequence>MAKIPATAKIPVTAKNPGETSDDTKPVSRTWWTKGSDLLRNVYRRGGCCGMHTDTTDRRGDSNRHDGSQTGAADEIAESEQIWAELEQTRQRSRDAGKTKITDDKQPQINNNKQYRFNNAIQSSNTDSNAATQI</sequence>
<feature type="compositionally biased region" description="Basic and acidic residues" evidence="1">
    <location>
        <begin position="54"/>
        <end position="67"/>
    </location>
</feature>
<dbReference type="EMBL" id="JACGWO010000011">
    <property type="protein sequence ID" value="KAK4414973.1"/>
    <property type="molecule type" value="Genomic_DNA"/>
</dbReference>
<accession>A0AAE1XP67</accession>
<dbReference type="Proteomes" id="UP001293254">
    <property type="component" value="Unassembled WGS sequence"/>
</dbReference>
<reference evidence="2" key="2">
    <citation type="journal article" date="2024" name="Plant">
        <title>Genomic evolution and insights into agronomic trait innovations of Sesamum species.</title>
        <authorList>
            <person name="Miao H."/>
            <person name="Wang L."/>
            <person name="Qu L."/>
            <person name="Liu H."/>
            <person name="Sun Y."/>
            <person name="Le M."/>
            <person name="Wang Q."/>
            <person name="Wei S."/>
            <person name="Zheng Y."/>
            <person name="Lin W."/>
            <person name="Duan Y."/>
            <person name="Cao H."/>
            <person name="Xiong S."/>
            <person name="Wang X."/>
            <person name="Wei L."/>
            <person name="Li C."/>
            <person name="Ma Q."/>
            <person name="Ju M."/>
            <person name="Zhao R."/>
            <person name="Li G."/>
            <person name="Mu C."/>
            <person name="Tian Q."/>
            <person name="Mei H."/>
            <person name="Zhang T."/>
            <person name="Gao T."/>
            <person name="Zhang H."/>
        </authorList>
    </citation>
    <scope>NUCLEOTIDE SEQUENCE</scope>
    <source>
        <strain evidence="2">3651</strain>
    </source>
</reference>
<evidence type="ECO:0000313" key="2">
    <source>
        <dbReference type="EMBL" id="KAK4414973.1"/>
    </source>
</evidence>
<dbReference type="AlphaFoldDB" id="A0AAE1XP67"/>
<evidence type="ECO:0000256" key="1">
    <source>
        <dbReference type="SAM" id="MobiDB-lite"/>
    </source>
</evidence>
<protein>
    <submittedName>
        <fullName evidence="2">Uncharacterized protein</fullName>
    </submittedName>
</protein>